<protein>
    <submittedName>
        <fullName evidence="1">Uncharacterized protein</fullName>
    </submittedName>
</protein>
<dbReference type="InParanoid" id="A0A1X7U1R8"/>
<sequence length="263" mass="29311">MLLKPESFKDVLNDEEFFVQVFEKEGDWAGEFVDSGDTIPDHATLKIICSELSSEAGSSKDIAVKATSVCKRISTPPSSTNKSLLNKLFHGRSTLGIGSKRSFDPREECVVSKKKKTTKRKTISVCFLEEFRENSCIPRRSARTKLHDSGRFGKISVTRDMPADQVKEVLMELFSIKSTHLTYLKSVDNKLSINEEQHLSGDDVIKVAGQGSLYFFESGINVSLECPTDHNASDSDYNEFCTTESETLVSNELMGNVNNLAKF</sequence>
<evidence type="ECO:0000313" key="1">
    <source>
        <dbReference type="EnsemblMetazoa" id="Aqu2.1.21581_001"/>
    </source>
</evidence>
<dbReference type="EnsemblMetazoa" id="Aqu2.1.21581_001">
    <property type="protein sequence ID" value="Aqu2.1.21581_001"/>
    <property type="gene ID" value="Aqu2.1.21581"/>
</dbReference>
<organism evidence="1">
    <name type="scientific">Amphimedon queenslandica</name>
    <name type="common">Sponge</name>
    <dbReference type="NCBI Taxonomy" id="400682"/>
    <lineage>
        <taxon>Eukaryota</taxon>
        <taxon>Metazoa</taxon>
        <taxon>Porifera</taxon>
        <taxon>Demospongiae</taxon>
        <taxon>Heteroscleromorpha</taxon>
        <taxon>Haplosclerida</taxon>
        <taxon>Niphatidae</taxon>
        <taxon>Amphimedon</taxon>
    </lineage>
</organism>
<dbReference type="AlphaFoldDB" id="A0A1X7U1R8"/>
<proteinExistence type="predicted"/>
<reference evidence="1" key="1">
    <citation type="submission" date="2017-05" db="UniProtKB">
        <authorList>
            <consortium name="EnsemblMetazoa"/>
        </authorList>
    </citation>
    <scope>IDENTIFICATION</scope>
</reference>
<name>A0A1X7U1R8_AMPQE</name>
<accession>A0A1X7U1R8</accession>